<gene>
    <name evidence="2" type="ORF">EDD39_6038</name>
</gene>
<organism evidence="2 3">
    <name type="scientific">Kitasatospora cineracea</name>
    <dbReference type="NCBI Taxonomy" id="88074"/>
    <lineage>
        <taxon>Bacteria</taxon>
        <taxon>Bacillati</taxon>
        <taxon>Actinomycetota</taxon>
        <taxon>Actinomycetes</taxon>
        <taxon>Kitasatosporales</taxon>
        <taxon>Streptomycetaceae</taxon>
        <taxon>Kitasatospora</taxon>
    </lineage>
</organism>
<reference evidence="2 3" key="1">
    <citation type="submission" date="2018-11" db="EMBL/GenBank/DDBJ databases">
        <title>Sequencing the genomes of 1000 actinobacteria strains.</title>
        <authorList>
            <person name="Klenk H.-P."/>
        </authorList>
    </citation>
    <scope>NUCLEOTIDE SEQUENCE [LARGE SCALE GENOMIC DNA]</scope>
    <source>
        <strain evidence="2 3">DSM 44780</strain>
    </source>
</reference>
<dbReference type="InterPro" id="IPR036291">
    <property type="entry name" value="NAD(P)-bd_dom_sf"/>
</dbReference>
<evidence type="ECO:0000259" key="1">
    <source>
        <dbReference type="Pfam" id="PF01370"/>
    </source>
</evidence>
<dbReference type="Proteomes" id="UP000267408">
    <property type="component" value="Unassembled WGS sequence"/>
</dbReference>
<dbReference type="AlphaFoldDB" id="A0A8G1UGI7"/>
<dbReference type="Gene3D" id="3.40.50.720">
    <property type="entry name" value="NAD(P)-binding Rossmann-like Domain"/>
    <property type="match status" value="1"/>
</dbReference>
<dbReference type="InterPro" id="IPR001509">
    <property type="entry name" value="Epimerase_deHydtase"/>
</dbReference>
<dbReference type="SUPFAM" id="SSF51735">
    <property type="entry name" value="NAD(P)-binding Rossmann-fold domains"/>
    <property type="match status" value="1"/>
</dbReference>
<sequence>MIDAKSAVTVQLAGATVLVTGGGGLVGSRVVAQLAAAGARPLVLDRFDAYPHPVRERFGVDLNAAEVVLGDVRERATVRSLVERCDYVIHAAAYADVAACTRHPRTAFASNLAGTQSVLDAVAGSAVRRLVFVSSASVYGHGGTAADGPAVFTEAQPLDPVSVYANTKAWGEQQTRLMLDGSGTQHAIVRYFSVYGEPQVPKPGSHSWMVPWMAMSAHTGRPIRLNGGGTQVRDMVHVEDVARATILVLVAERMAGRTVNVGTGVPTMVRRIGELIAARYPGARFEHAPMPAGDPLGGYADTSLATELLGWTPAIGLTEGIDRYVTWLRSTPGAVPDWFTADGPPAALAA</sequence>
<dbReference type="PANTHER" id="PTHR43245">
    <property type="entry name" value="BIFUNCTIONAL POLYMYXIN RESISTANCE PROTEIN ARNA"/>
    <property type="match status" value="1"/>
</dbReference>
<evidence type="ECO:0000313" key="3">
    <source>
        <dbReference type="Proteomes" id="UP000267408"/>
    </source>
</evidence>
<dbReference type="EMBL" id="RJVJ01000002">
    <property type="protein sequence ID" value="ROR37881.1"/>
    <property type="molecule type" value="Genomic_DNA"/>
</dbReference>
<proteinExistence type="predicted"/>
<dbReference type="OrthoDB" id="4294885at2"/>
<dbReference type="Pfam" id="PF01370">
    <property type="entry name" value="Epimerase"/>
    <property type="match status" value="1"/>
</dbReference>
<accession>A0A8G1UGI7</accession>
<name>A0A8G1UGI7_9ACTN</name>
<evidence type="ECO:0000313" key="2">
    <source>
        <dbReference type="EMBL" id="ROR37881.1"/>
    </source>
</evidence>
<protein>
    <submittedName>
        <fullName evidence="2">UDP-glucose 4-epimerase/dTDP-L-rhamnose 4-epimerase</fullName>
    </submittedName>
</protein>
<feature type="domain" description="NAD-dependent epimerase/dehydratase" evidence="1">
    <location>
        <begin position="17"/>
        <end position="262"/>
    </location>
</feature>
<dbReference type="PANTHER" id="PTHR43245:SF13">
    <property type="entry name" value="UDP-D-APIOSE_UDP-D-XYLOSE SYNTHASE 2"/>
    <property type="match status" value="1"/>
</dbReference>
<comment type="caution">
    <text evidence="2">The sequence shown here is derived from an EMBL/GenBank/DDBJ whole genome shotgun (WGS) entry which is preliminary data.</text>
</comment>
<dbReference type="InterPro" id="IPR050177">
    <property type="entry name" value="Lipid_A_modif_metabolic_enz"/>
</dbReference>